<keyword evidence="4 5" id="KW-0732">Signal</keyword>
<dbReference type="SUPFAM" id="SSF53807">
    <property type="entry name" value="Helical backbone' metal receptor"/>
    <property type="match status" value="1"/>
</dbReference>
<dbReference type="InterPro" id="IPR051313">
    <property type="entry name" value="Bact_iron-sidero_bind"/>
</dbReference>
<organism evidence="7 8">
    <name type="scientific">Deinococcus aerius</name>
    <dbReference type="NCBI Taxonomy" id="200253"/>
    <lineage>
        <taxon>Bacteria</taxon>
        <taxon>Thermotogati</taxon>
        <taxon>Deinococcota</taxon>
        <taxon>Deinococci</taxon>
        <taxon>Deinococcales</taxon>
        <taxon>Deinococcaceae</taxon>
        <taxon>Deinococcus</taxon>
    </lineage>
</organism>
<evidence type="ECO:0000256" key="4">
    <source>
        <dbReference type="ARBA" id="ARBA00022729"/>
    </source>
</evidence>
<gene>
    <name evidence="7" type="ORF">DAERI_080171</name>
</gene>
<dbReference type="EMBL" id="BFAG01000008">
    <property type="protein sequence ID" value="GBF06380.1"/>
    <property type="molecule type" value="Genomic_DNA"/>
</dbReference>
<keyword evidence="8" id="KW-1185">Reference proteome</keyword>
<evidence type="ECO:0000313" key="8">
    <source>
        <dbReference type="Proteomes" id="UP000236569"/>
    </source>
</evidence>
<accession>A0A2I9D7D2</accession>
<dbReference type="Gene3D" id="3.40.50.1980">
    <property type="entry name" value="Nitrogenase molybdenum iron protein domain"/>
    <property type="match status" value="2"/>
</dbReference>
<dbReference type="RefSeq" id="WP_201262755.1">
    <property type="nucleotide sequence ID" value="NZ_BFAG01000008.1"/>
</dbReference>
<reference evidence="8" key="1">
    <citation type="submission" date="2018-01" db="EMBL/GenBank/DDBJ databases">
        <title>Draft Genome Sequence of the Radioresistant Bacterium Deinococcus aerius TR0125, Isolated from the Higher Atmosphere above Japan.</title>
        <authorList>
            <person name="Satoh K."/>
            <person name="Arai H."/>
            <person name="Sanzen T."/>
            <person name="Kawaguchi Y."/>
            <person name="Hayashi H."/>
            <person name="Yokobori S."/>
            <person name="Yamagishi A."/>
            <person name="Oono Y."/>
            <person name="Narumi I."/>
        </authorList>
    </citation>
    <scope>NUCLEOTIDE SEQUENCE [LARGE SCALE GENOMIC DNA]</scope>
    <source>
        <strain evidence="8">TR0125</strain>
    </source>
</reference>
<dbReference type="GO" id="GO:1901678">
    <property type="term" value="P:iron coordination entity transport"/>
    <property type="evidence" value="ECO:0007669"/>
    <property type="project" value="UniProtKB-ARBA"/>
</dbReference>
<dbReference type="Pfam" id="PF01497">
    <property type="entry name" value="Peripla_BP_2"/>
    <property type="match status" value="1"/>
</dbReference>
<feature type="domain" description="Fe/B12 periplasmic-binding" evidence="6">
    <location>
        <begin position="37"/>
        <end position="299"/>
    </location>
</feature>
<comment type="similarity">
    <text evidence="2">Belongs to the bacterial solute-binding protein 8 family.</text>
</comment>
<dbReference type="PANTHER" id="PTHR30532">
    <property type="entry name" value="IRON III DICITRATE-BINDING PERIPLASMIC PROTEIN"/>
    <property type="match status" value="1"/>
</dbReference>
<sequence>MPKNLLTLTALALATTAAAVTVAHERGTLNLDKPARRVVALEYSFVDTLVALGVPPVGATLGTQGGDRGTPPYLQPRVKGVTVTGSRAQPSLETMAALRPDLILADAFVHGNVYPQLSRLAPTAAFQSRRGSLDDLNAQTLAIGKLVGREAAARQLLADQKALLNKARVFAKKGAPPFVAAVATPGSLTVHTSGSFVGSFLEDLGRKNLLPVKDGQTQYEISLEGLLALNPSTLVLFTAPDETPITASWKTNPLWQKLSAVQRGRVYEFSRDNWTRGRGPLALKLMVAQTIESRFLQDAAPPAEFRY</sequence>
<comment type="caution">
    <text evidence="7">The sequence shown here is derived from an EMBL/GenBank/DDBJ whole genome shotgun (WGS) entry which is preliminary data.</text>
</comment>
<dbReference type="InterPro" id="IPR002491">
    <property type="entry name" value="ABC_transptr_periplasmic_BD"/>
</dbReference>
<feature type="chain" id="PRO_5014367122" evidence="5">
    <location>
        <begin position="20"/>
        <end position="307"/>
    </location>
</feature>
<dbReference type="PANTHER" id="PTHR30532:SF29">
    <property type="entry name" value="FE(3+) DICITRATE-BINDING PERIPLASMIC PROTEIN"/>
    <property type="match status" value="1"/>
</dbReference>
<name>A0A2I9D7D2_9DEIO</name>
<comment type="subcellular location">
    <subcellularLocation>
        <location evidence="1">Cell envelope</location>
    </subcellularLocation>
</comment>
<evidence type="ECO:0000256" key="3">
    <source>
        <dbReference type="ARBA" id="ARBA00022448"/>
    </source>
</evidence>
<keyword evidence="3" id="KW-0813">Transport</keyword>
<proteinExistence type="inferred from homology"/>
<dbReference type="AlphaFoldDB" id="A0A2I9D7D2"/>
<evidence type="ECO:0000259" key="6">
    <source>
        <dbReference type="PROSITE" id="PS50983"/>
    </source>
</evidence>
<dbReference type="CDD" id="cd01146">
    <property type="entry name" value="FhuD"/>
    <property type="match status" value="1"/>
</dbReference>
<dbReference type="GO" id="GO:0030288">
    <property type="term" value="C:outer membrane-bounded periplasmic space"/>
    <property type="evidence" value="ECO:0007669"/>
    <property type="project" value="TreeGrafter"/>
</dbReference>
<evidence type="ECO:0000256" key="1">
    <source>
        <dbReference type="ARBA" id="ARBA00004196"/>
    </source>
</evidence>
<evidence type="ECO:0000256" key="5">
    <source>
        <dbReference type="SAM" id="SignalP"/>
    </source>
</evidence>
<dbReference type="Proteomes" id="UP000236569">
    <property type="component" value="Unassembled WGS sequence"/>
</dbReference>
<evidence type="ECO:0000256" key="2">
    <source>
        <dbReference type="ARBA" id="ARBA00008814"/>
    </source>
</evidence>
<evidence type="ECO:0000313" key="7">
    <source>
        <dbReference type="EMBL" id="GBF06380.1"/>
    </source>
</evidence>
<protein>
    <submittedName>
        <fullName evidence="7">Periplasmic binding protein</fullName>
    </submittedName>
</protein>
<feature type="signal peptide" evidence="5">
    <location>
        <begin position="1"/>
        <end position="19"/>
    </location>
</feature>
<dbReference type="PROSITE" id="PS50983">
    <property type="entry name" value="FE_B12_PBP"/>
    <property type="match status" value="1"/>
</dbReference>